<keyword evidence="3" id="KW-1133">Transmembrane helix</keyword>
<evidence type="ECO:0000256" key="2">
    <source>
        <dbReference type="SAM" id="MobiDB-lite"/>
    </source>
</evidence>
<feature type="compositionally biased region" description="Low complexity" evidence="2">
    <location>
        <begin position="129"/>
        <end position="141"/>
    </location>
</feature>
<keyword evidence="1" id="KW-0677">Repeat</keyword>
<dbReference type="EMBL" id="JAVRBK010000005">
    <property type="protein sequence ID" value="KAK5643895.1"/>
    <property type="molecule type" value="Genomic_DNA"/>
</dbReference>
<dbReference type="PROSITE" id="PS50004">
    <property type="entry name" value="C2"/>
    <property type="match status" value="2"/>
</dbReference>
<dbReference type="GO" id="GO:0017156">
    <property type="term" value="P:calcium-ion regulated exocytosis"/>
    <property type="evidence" value="ECO:0007669"/>
    <property type="project" value="TreeGrafter"/>
</dbReference>
<feature type="region of interest" description="Disordered" evidence="2">
    <location>
        <begin position="112"/>
        <end position="188"/>
    </location>
</feature>
<dbReference type="Gene3D" id="2.60.40.150">
    <property type="entry name" value="C2 domain"/>
    <property type="match status" value="2"/>
</dbReference>
<dbReference type="PRINTS" id="PR00360">
    <property type="entry name" value="C2DOMAIN"/>
</dbReference>
<comment type="caution">
    <text evidence="5">The sequence shown here is derived from an EMBL/GenBank/DDBJ whole genome shotgun (WGS) entry which is preliminary data.</text>
</comment>
<dbReference type="GO" id="GO:0005886">
    <property type="term" value="C:plasma membrane"/>
    <property type="evidence" value="ECO:0007669"/>
    <property type="project" value="TreeGrafter"/>
</dbReference>
<name>A0AAN7ZF63_9COLE</name>
<dbReference type="Proteomes" id="UP001329430">
    <property type="component" value="Chromosome 5"/>
</dbReference>
<organism evidence="5 6">
    <name type="scientific">Pyrocoelia pectoralis</name>
    <dbReference type="NCBI Taxonomy" id="417401"/>
    <lineage>
        <taxon>Eukaryota</taxon>
        <taxon>Metazoa</taxon>
        <taxon>Ecdysozoa</taxon>
        <taxon>Arthropoda</taxon>
        <taxon>Hexapoda</taxon>
        <taxon>Insecta</taxon>
        <taxon>Pterygota</taxon>
        <taxon>Neoptera</taxon>
        <taxon>Endopterygota</taxon>
        <taxon>Coleoptera</taxon>
        <taxon>Polyphaga</taxon>
        <taxon>Elateriformia</taxon>
        <taxon>Elateroidea</taxon>
        <taxon>Lampyridae</taxon>
        <taxon>Lampyrinae</taxon>
        <taxon>Pyrocoelia</taxon>
    </lineage>
</organism>
<dbReference type="Pfam" id="PF00168">
    <property type="entry name" value="C2"/>
    <property type="match status" value="2"/>
</dbReference>
<feature type="region of interest" description="Disordered" evidence="2">
    <location>
        <begin position="202"/>
        <end position="267"/>
    </location>
</feature>
<dbReference type="PRINTS" id="PR00399">
    <property type="entry name" value="SYNAPTOTAGMN"/>
</dbReference>
<feature type="domain" description="C2" evidence="4">
    <location>
        <begin position="287"/>
        <end position="403"/>
    </location>
</feature>
<dbReference type="SUPFAM" id="SSF49562">
    <property type="entry name" value="C2 domain (Calcium/lipid-binding domain, CaLB)"/>
    <property type="match status" value="2"/>
</dbReference>
<feature type="transmembrane region" description="Helical" evidence="3">
    <location>
        <begin position="6"/>
        <end position="26"/>
    </location>
</feature>
<evidence type="ECO:0000313" key="6">
    <source>
        <dbReference type="Proteomes" id="UP001329430"/>
    </source>
</evidence>
<gene>
    <name evidence="5" type="ORF">RI129_007740</name>
</gene>
<sequence>MVGSAVLGAAAGTGMALIVAMTLVIYRYYTLKRKNKEWGSLDKVAFPETTAVPKRSSKPIYAAVTQKEFNVAKEQHKIQPPQNVSSNALTAELLKTPLEVCQNTSHVPTLPYQSKSYPGGQPPLCRTPSVSSQSSLESSASRPGHRGSSPQIRTYAPDGRSRVLQHQEATHSSSYPLNNTSRSPSPLRTASLDIRSTSATGISIGGELRTPSPSQSSLASLTGGSASSTCNSPALASPRTSSMGRSYTPDSGGPAPPASPLGAIQPDLYTRQDGPLFLSGSPRSGINMGRLHFRVKYDFDRSDLTVHLIEAHDLAGSDQGGFNDPYVKLSLIPEVDTRKRQTTIHRNDPNPYFDQHFKFPVSHDDLQYKTLVLQVFDYDLRMSMDEYDVTSNIEVWGEIIKNKKPPEEIQEVLLSLSYLPSAERLTVVLLKARNLFLPSDKESVDPIVKVYLLVSGKRVKKKKTAARKNTRNPVWNEALSFSLSSSNLSNAAIEICVIDQGSDLIASNPLIGCCLIGSRESGPEKDHWQDMIQSPRKAVACWHTLR</sequence>
<dbReference type="GO" id="GO:0001786">
    <property type="term" value="F:phosphatidylserine binding"/>
    <property type="evidence" value="ECO:0007669"/>
    <property type="project" value="TreeGrafter"/>
</dbReference>
<dbReference type="PANTHER" id="PTHR10024:SF378">
    <property type="entry name" value="SYNAPTOTAGMIN BETA, ISOFORM D"/>
    <property type="match status" value="1"/>
</dbReference>
<keyword evidence="3" id="KW-0472">Membrane</keyword>
<proteinExistence type="predicted"/>
<accession>A0AAN7ZF63</accession>
<dbReference type="InterPro" id="IPR001565">
    <property type="entry name" value="Synaptotagmin"/>
</dbReference>
<evidence type="ECO:0000256" key="3">
    <source>
        <dbReference type="SAM" id="Phobius"/>
    </source>
</evidence>
<keyword evidence="3" id="KW-0812">Transmembrane</keyword>
<dbReference type="GO" id="GO:0005544">
    <property type="term" value="F:calcium-dependent phospholipid binding"/>
    <property type="evidence" value="ECO:0007669"/>
    <property type="project" value="TreeGrafter"/>
</dbReference>
<dbReference type="FunFam" id="2.60.40.150:FF:000179">
    <property type="entry name" value="synaptotagmin-5 isoform X2"/>
    <property type="match status" value="1"/>
</dbReference>
<reference evidence="5 6" key="1">
    <citation type="journal article" date="2024" name="Insects">
        <title>An Improved Chromosome-Level Genome Assembly of the Firefly Pyrocoelia pectoralis.</title>
        <authorList>
            <person name="Fu X."/>
            <person name="Meyer-Rochow V.B."/>
            <person name="Ballantyne L."/>
            <person name="Zhu X."/>
        </authorList>
    </citation>
    <scope>NUCLEOTIDE SEQUENCE [LARGE SCALE GENOMIC DNA]</scope>
    <source>
        <strain evidence="5">XCY_ONT2</strain>
    </source>
</reference>
<evidence type="ECO:0000259" key="4">
    <source>
        <dbReference type="PROSITE" id="PS50004"/>
    </source>
</evidence>
<dbReference type="GO" id="GO:0000149">
    <property type="term" value="F:SNARE binding"/>
    <property type="evidence" value="ECO:0007669"/>
    <property type="project" value="TreeGrafter"/>
</dbReference>
<dbReference type="SMART" id="SM00239">
    <property type="entry name" value="C2"/>
    <property type="match status" value="2"/>
</dbReference>
<feature type="compositionally biased region" description="Polar residues" evidence="2">
    <location>
        <begin position="230"/>
        <end position="245"/>
    </location>
</feature>
<protein>
    <recommendedName>
        <fullName evidence="4">C2 domain-containing protein</fullName>
    </recommendedName>
</protein>
<dbReference type="GO" id="GO:0030276">
    <property type="term" value="F:clathrin binding"/>
    <property type="evidence" value="ECO:0007669"/>
    <property type="project" value="TreeGrafter"/>
</dbReference>
<feature type="domain" description="C2" evidence="4">
    <location>
        <begin position="405"/>
        <end position="543"/>
    </location>
</feature>
<dbReference type="CDD" id="cd00276">
    <property type="entry name" value="C2B_Synaptotagmin"/>
    <property type="match status" value="1"/>
</dbReference>
<dbReference type="InterPro" id="IPR000008">
    <property type="entry name" value="C2_dom"/>
</dbReference>
<feature type="compositionally biased region" description="Polar residues" evidence="2">
    <location>
        <begin position="170"/>
        <end position="188"/>
    </location>
</feature>
<evidence type="ECO:0000256" key="1">
    <source>
        <dbReference type="ARBA" id="ARBA00022737"/>
    </source>
</evidence>
<dbReference type="PANTHER" id="PTHR10024">
    <property type="entry name" value="SYNAPTOTAGMIN"/>
    <property type="match status" value="1"/>
</dbReference>
<evidence type="ECO:0000313" key="5">
    <source>
        <dbReference type="EMBL" id="KAK5643895.1"/>
    </source>
</evidence>
<dbReference type="GO" id="GO:0005509">
    <property type="term" value="F:calcium ion binding"/>
    <property type="evidence" value="ECO:0007669"/>
    <property type="project" value="TreeGrafter"/>
</dbReference>
<keyword evidence="6" id="KW-1185">Reference proteome</keyword>
<dbReference type="AlphaFoldDB" id="A0AAN7ZF63"/>
<dbReference type="InterPro" id="IPR035892">
    <property type="entry name" value="C2_domain_sf"/>
</dbReference>
<dbReference type="GO" id="GO:0070382">
    <property type="term" value="C:exocytic vesicle"/>
    <property type="evidence" value="ECO:0007669"/>
    <property type="project" value="TreeGrafter"/>
</dbReference>
<feature type="compositionally biased region" description="Low complexity" evidence="2">
    <location>
        <begin position="216"/>
        <end position="229"/>
    </location>
</feature>